<dbReference type="InterPro" id="IPR002505">
    <property type="entry name" value="PTA_PTB"/>
</dbReference>
<sequence length="300" mass="32733">MFHNFQEMEDYIKSQNIKKRLVLANAHDEDVLEAVVTARKRGVIEPILIGKEDKIRELLAEMGEVAEDYPIIPCQDEREAARMACRMVKDKEADIPMKGLMQTASFMRAILDKEAYGFVPDGSQLSQATVMEYQGRLMIATDCAVNVAPDYSEKVKIINNAVKLAGKLGIQCPKVAVITPVEVVNPKMQSTVDAAMLSMAAQRGQIKNCIVDGPLALDNALSADAARHKGITSQVAGQPDILLMPDLCAGNIFTKSLTYFAHMVSSGTLNGTTVPVVMTSRTDTPEDKYDSILTAIIQGL</sequence>
<dbReference type="Pfam" id="PF01515">
    <property type="entry name" value="PTA_PTB"/>
    <property type="match status" value="1"/>
</dbReference>
<comment type="caution">
    <text evidence="5">The sequence shown here is derived from an EMBL/GenBank/DDBJ whole genome shotgun (WGS) entry which is preliminary data.</text>
</comment>
<dbReference type="PANTHER" id="PTHR43356">
    <property type="entry name" value="PHOSPHATE ACETYLTRANSFERASE"/>
    <property type="match status" value="1"/>
</dbReference>
<keyword evidence="2" id="KW-0808">Transferase</keyword>
<accession>A0A412ZA79</accession>
<evidence type="ECO:0000313" key="5">
    <source>
        <dbReference type="EMBL" id="RGV76973.1"/>
    </source>
</evidence>
<keyword evidence="3" id="KW-0012">Acyltransferase</keyword>
<dbReference type="PANTHER" id="PTHR43356:SF2">
    <property type="entry name" value="PHOSPHATE ACETYLTRANSFERASE"/>
    <property type="match status" value="1"/>
</dbReference>
<dbReference type="InterPro" id="IPR012147">
    <property type="entry name" value="P_Ac_Bu_trans"/>
</dbReference>
<gene>
    <name evidence="5" type="ORF">DWW02_10575</name>
</gene>
<reference evidence="5 6" key="1">
    <citation type="submission" date="2018-08" db="EMBL/GenBank/DDBJ databases">
        <title>A genome reference for cultivated species of the human gut microbiota.</title>
        <authorList>
            <person name="Zou Y."/>
            <person name="Xue W."/>
            <person name="Luo G."/>
        </authorList>
    </citation>
    <scope>NUCLEOTIDE SEQUENCE [LARGE SCALE GENOMIC DNA]</scope>
    <source>
        <strain evidence="5 6">AF14-18</strain>
    </source>
</reference>
<dbReference type="InterPro" id="IPR050500">
    <property type="entry name" value="Phos_Acetyltrans/Butyryltrans"/>
</dbReference>
<name>A0A412ZA79_9FIRM</name>
<evidence type="ECO:0000256" key="1">
    <source>
        <dbReference type="ARBA" id="ARBA00005656"/>
    </source>
</evidence>
<dbReference type="Proteomes" id="UP000284543">
    <property type="component" value="Unassembled WGS sequence"/>
</dbReference>
<dbReference type="SUPFAM" id="SSF53659">
    <property type="entry name" value="Isocitrate/Isopropylmalate dehydrogenase-like"/>
    <property type="match status" value="1"/>
</dbReference>
<protein>
    <recommendedName>
        <fullName evidence="4">Phosphate acetyl/butaryl transferase domain-containing protein</fullName>
    </recommendedName>
</protein>
<dbReference type="GO" id="GO:0016746">
    <property type="term" value="F:acyltransferase activity"/>
    <property type="evidence" value="ECO:0007669"/>
    <property type="project" value="UniProtKB-KW"/>
</dbReference>
<dbReference type="AlphaFoldDB" id="A0A412ZA79"/>
<evidence type="ECO:0000259" key="4">
    <source>
        <dbReference type="Pfam" id="PF01515"/>
    </source>
</evidence>
<proteinExistence type="inferred from homology"/>
<dbReference type="EMBL" id="QRZM01000003">
    <property type="protein sequence ID" value="RGV76973.1"/>
    <property type="molecule type" value="Genomic_DNA"/>
</dbReference>
<dbReference type="Gene3D" id="3.40.718.10">
    <property type="entry name" value="Isopropylmalate Dehydrogenase"/>
    <property type="match status" value="1"/>
</dbReference>
<dbReference type="RefSeq" id="WP_117626857.1">
    <property type="nucleotide sequence ID" value="NZ_CATYQV010000007.1"/>
</dbReference>
<feature type="domain" description="Phosphate acetyl/butaryl transferase" evidence="4">
    <location>
        <begin position="79"/>
        <end position="295"/>
    </location>
</feature>
<comment type="similarity">
    <text evidence="1">Belongs to the phosphate acetyltransferase and butyryltransferase family.</text>
</comment>
<organism evidence="5 6">
    <name type="scientific">Enterocloster bolteae</name>
    <dbReference type="NCBI Taxonomy" id="208479"/>
    <lineage>
        <taxon>Bacteria</taxon>
        <taxon>Bacillati</taxon>
        <taxon>Bacillota</taxon>
        <taxon>Clostridia</taxon>
        <taxon>Lachnospirales</taxon>
        <taxon>Lachnospiraceae</taxon>
        <taxon>Enterocloster</taxon>
    </lineage>
</organism>
<evidence type="ECO:0000256" key="2">
    <source>
        <dbReference type="ARBA" id="ARBA00022679"/>
    </source>
</evidence>
<dbReference type="PIRSF" id="PIRSF000428">
    <property type="entry name" value="P_Ac_trans"/>
    <property type="match status" value="1"/>
</dbReference>
<evidence type="ECO:0000256" key="3">
    <source>
        <dbReference type="ARBA" id="ARBA00023315"/>
    </source>
</evidence>
<evidence type="ECO:0000313" key="6">
    <source>
        <dbReference type="Proteomes" id="UP000284543"/>
    </source>
</evidence>